<evidence type="ECO:0000313" key="2">
    <source>
        <dbReference type="Proteomes" id="UP001218218"/>
    </source>
</evidence>
<sequence length="188" mass="21904">MLRGRGFDCRLRKRLVFLGAGLDRILLISQSPTRPPCAPLLALSADYCVCIFTAAPIPRRREPSSRCMCGLGLPTRAANQHREHQWNTRGRTHRDPRRIRSYCIVLAYLRHVGSHNRRSFFYTSRQLSCARIPIPILTSEKGPSMQPDDHPQRRRRFPCRAYLAPLIAPRPHRRCRPRWSVVDDMRRN</sequence>
<evidence type="ECO:0000313" key="1">
    <source>
        <dbReference type="EMBL" id="KAJ7351403.1"/>
    </source>
</evidence>
<dbReference type="EMBL" id="JARIHO010000013">
    <property type="protein sequence ID" value="KAJ7351403.1"/>
    <property type="molecule type" value="Genomic_DNA"/>
</dbReference>
<dbReference type="Proteomes" id="UP001218218">
    <property type="component" value="Unassembled WGS sequence"/>
</dbReference>
<name>A0AAD7A8H8_9AGAR</name>
<protein>
    <submittedName>
        <fullName evidence="1">Uncharacterized protein</fullName>
    </submittedName>
</protein>
<gene>
    <name evidence="1" type="ORF">DFH08DRAFT_99386</name>
</gene>
<dbReference type="AlphaFoldDB" id="A0AAD7A8H8"/>
<reference evidence="1" key="1">
    <citation type="submission" date="2023-03" db="EMBL/GenBank/DDBJ databases">
        <title>Massive genome expansion in bonnet fungi (Mycena s.s.) driven by repeated elements and novel gene families across ecological guilds.</title>
        <authorList>
            <consortium name="Lawrence Berkeley National Laboratory"/>
            <person name="Harder C.B."/>
            <person name="Miyauchi S."/>
            <person name="Viragh M."/>
            <person name="Kuo A."/>
            <person name="Thoen E."/>
            <person name="Andreopoulos B."/>
            <person name="Lu D."/>
            <person name="Skrede I."/>
            <person name="Drula E."/>
            <person name="Henrissat B."/>
            <person name="Morin E."/>
            <person name="Kohler A."/>
            <person name="Barry K."/>
            <person name="LaButti K."/>
            <person name="Morin E."/>
            <person name="Salamov A."/>
            <person name="Lipzen A."/>
            <person name="Mereny Z."/>
            <person name="Hegedus B."/>
            <person name="Baldrian P."/>
            <person name="Stursova M."/>
            <person name="Weitz H."/>
            <person name="Taylor A."/>
            <person name="Grigoriev I.V."/>
            <person name="Nagy L.G."/>
            <person name="Martin F."/>
            <person name="Kauserud H."/>
        </authorList>
    </citation>
    <scope>NUCLEOTIDE SEQUENCE</scope>
    <source>
        <strain evidence="1">CBHHK002</strain>
    </source>
</reference>
<keyword evidence="2" id="KW-1185">Reference proteome</keyword>
<proteinExistence type="predicted"/>
<comment type="caution">
    <text evidence="1">The sequence shown here is derived from an EMBL/GenBank/DDBJ whole genome shotgun (WGS) entry which is preliminary data.</text>
</comment>
<accession>A0AAD7A8H8</accession>
<organism evidence="1 2">
    <name type="scientific">Mycena albidolilacea</name>
    <dbReference type="NCBI Taxonomy" id="1033008"/>
    <lineage>
        <taxon>Eukaryota</taxon>
        <taxon>Fungi</taxon>
        <taxon>Dikarya</taxon>
        <taxon>Basidiomycota</taxon>
        <taxon>Agaricomycotina</taxon>
        <taxon>Agaricomycetes</taxon>
        <taxon>Agaricomycetidae</taxon>
        <taxon>Agaricales</taxon>
        <taxon>Marasmiineae</taxon>
        <taxon>Mycenaceae</taxon>
        <taxon>Mycena</taxon>
    </lineage>
</organism>